<evidence type="ECO:0000313" key="3">
    <source>
        <dbReference type="Proteomes" id="UP000198650"/>
    </source>
</evidence>
<dbReference type="CDD" id="cd02511">
    <property type="entry name" value="Beta4Glucosyltransferase"/>
    <property type="match status" value="1"/>
</dbReference>
<dbReference type="SUPFAM" id="SSF53448">
    <property type="entry name" value="Nucleotide-diphospho-sugar transferases"/>
    <property type="match status" value="1"/>
</dbReference>
<dbReference type="Proteomes" id="UP000198650">
    <property type="component" value="Unassembled WGS sequence"/>
</dbReference>
<dbReference type="STRING" id="186116.SAMN05192569_101947"/>
<dbReference type="AlphaFoldDB" id="A0A1I0TB53"/>
<sequence>MNTNISVLINTFNEEKNIRNCLESVKWADEIIIVDMYSDDRTVEIAREYTDKIYMYERMGYADPARQFALEKASNEWVLVVDADEIVPIRLRNKLIEIAESGKYDAVLIPSINYFFGYKMKGTGWGPLQDMHIRFFKKKFMNYGTRIHNFSNLDPSARVYKLKDESLGFIHFNYIDVEHFLEKLNRYTTIEAKNAVDAGEKFSVTKLLIIILKEFINRFIRRKGYADGFQGFALSMLMVTYRLSASLKHYLIEKYSCKEVREEVLRQYDIIANREIEKYKNTKV</sequence>
<protein>
    <submittedName>
        <fullName evidence="2">Glycosyltransferase involved in cell wall bisynthesis</fullName>
    </submittedName>
</protein>
<keyword evidence="3" id="KW-1185">Reference proteome</keyword>
<dbReference type="Pfam" id="PF00535">
    <property type="entry name" value="Glycos_transf_2"/>
    <property type="match status" value="1"/>
</dbReference>
<dbReference type="PANTHER" id="PTHR43630:SF2">
    <property type="entry name" value="GLYCOSYLTRANSFERASE"/>
    <property type="match status" value="1"/>
</dbReference>
<dbReference type="EMBL" id="FOJS01000019">
    <property type="protein sequence ID" value="SFA49012.1"/>
    <property type="molecule type" value="Genomic_DNA"/>
</dbReference>
<feature type="domain" description="Glycosyltransferase 2-like" evidence="1">
    <location>
        <begin position="6"/>
        <end position="126"/>
    </location>
</feature>
<organism evidence="2 3">
    <name type="scientific">Parageobacillus thermantarcticus</name>
    <dbReference type="NCBI Taxonomy" id="186116"/>
    <lineage>
        <taxon>Bacteria</taxon>
        <taxon>Bacillati</taxon>
        <taxon>Bacillota</taxon>
        <taxon>Bacilli</taxon>
        <taxon>Bacillales</taxon>
        <taxon>Anoxybacillaceae</taxon>
        <taxon>Parageobacillus</taxon>
    </lineage>
</organism>
<dbReference type="Gene3D" id="3.90.550.10">
    <property type="entry name" value="Spore Coat Polysaccharide Biosynthesis Protein SpsA, Chain A"/>
    <property type="match status" value="1"/>
</dbReference>
<dbReference type="RefSeq" id="WP_090949567.1">
    <property type="nucleotide sequence ID" value="NZ_FOJS01000019.1"/>
</dbReference>
<evidence type="ECO:0000313" key="2">
    <source>
        <dbReference type="EMBL" id="SFA49012.1"/>
    </source>
</evidence>
<dbReference type="InterPro" id="IPR001173">
    <property type="entry name" value="Glyco_trans_2-like"/>
</dbReference>
<gene>
    <name evidence="2" type="ORF">SAMN05192569_101947</name>
</gene>
<dbReference type="GO" id="GO:0016740">
    <property type="term" value="F:transferase activity"/>
    <property type="evidence" value="ECO:0007669"/>
    <property type="project" value="UniProtKB-KW"/>
</dbReference>
<dbReference type="InterPro" id="IPR029044">
    <property type="entry name" value="Nucleotide-diphossugar_trans"/>
</dbReference>
<dbReference type="PANTHER" id="PTHR43630">
    <property type="entry name" value="POLY-BETA-1,6-N-ACETYL-D-GLUCOSAMINE SYNTHASE"/>
    <property type="match status" value="1"/>
</dbReference>
<proteinExistence type="predicted"/>
<evidence type="ECO:0000259" key="1">
    <source>
        <dbReference type="Pfam" id="PF00535"/>
    </source>
</evidence>
<keyword evidence="2" id="KW-0808">Transferase</keyword>
<accession>A0A1I0TB53</accession>
<reference evidence="3" key="1">
    <citation type="submission" date="2016-10" db="EMBL/GenBank/DDBJ databases">
        <authorList>
            <person name="Varghese N."/>
            <person name="Submissions S."/>
        </authorList>
    </citation>
    <scope>NUCLEOTIDE SEQUENCE [LARGE SCALE GENOMIC DNA]</scope>
    <source>
        <strain evidence="3">M1</strain>
    </source>
</reference>
<dbReference type="OrthoDB" id="9815923at2"/>
<name>A0A1I0TB53_9BACL</name>